<evidence type="ECO:0000259" key="8">
    <source>
        <dbReference type="Pfam" id="PF08281"/>
    </source>
</evidence>
<dbReference type="Gene3D" id="1.10.1740.10">
    <property type="match status" value="1"/>
</dbReference>
<dbReference type="Gene3D" id="3.10.450.50">
    <property type="match status" value="1"/>
</dbReference>
<dbReference type="NCBIfam" id="TIGR02937">
    <property type="entry name" value="sigma70-ECF"/>
    <property type="match status" value="1"/>
</dbReference>
<dbReference type="AlphaFoldDB" id="A0A426S1B4"/>
<dbReference type="EMBL" id="PDES01000012">
    <property type="protein sequence ID" value="RRQ83137.1"/>
    <property type="molecule type" value="Genomic_DNA"/>
</dbReference>
<evidence type="ECO:0000313" key="10">
    <source>
        <dbReference type="Proteomes" id="UP000276379"/>
    </source>
</evidence>
<dbReference type="Proteomes" id="UP000276379">
    <property type="component" value="Unassembled WGS sequence"/>
</dbReference>
<dbReference type="Gene3D" id="1.10.10.10">
    <property type="entry name" value="Winged helix-like DNA-binding domain superfamily/Winged helix DNA-binding domain"/>
    <property type="match status" value="1"/>
</dbReference>
<dbReference type="InterPro" id="IPR002075">
    <property type="entry name" value="NTF2_dom"/>
</dbReference>
<dbReference type="SUPFAM" id="SSF54427">
    <property type="entry name" value="NTF2-like"/>
    <property type="match status" value="1"/>
</dbReference>
<dbReference type="NCBIfam" id="NF006089">
    <property type="entry name" value="PRK08241.1"/>
    <property type="match status" value="1"/>
</dbReference>
<dbReference type="InterPro" id="IPR014305">
    <property type="entry name" value="RNA_pol_sigma-G_actinobac"/>
</dbReference>
<dbReference type="InterPro" id="IPR014284">
    <property type="entry name" value="RNA_pol_sigma-70_dom"/>
</dbReference>
<feature type="domain" description="Nuclear transport factor 2" evidence="6">
    <location>
        <begin position="206"/>
        <end position="315"/>
    </location>
</feature>
<dbReference type="PANTHER" id="PTHR43133">
    <property type="entry name" value="RNA POLYMERASE ECF-TYPE SIGMA FACTO"/>
    <property type="match status" value="1"/>
</dbReference>
<dbReference type="CDD" id="cd06171">
    <property type="entry name" value="Sigma70_r4"/>
    <property type="match status" value="1"/>
</dbReference>
<accession>A0A426S1B4</accession>
<dbReference type="Pfam" id="PF02136">
    <property type="entry name" value="NTF2"/>
    <property type="match status" value="1"/>
</dbReference>
<dbReference type="Pfam" id="PF04542">
    <property type="entry name" value="Sigma70_r2"/>
    <property type="match status" value="1"/>
</dbReference>
<feature type="domain" description="RNA polymerase sigma-70 region 2" evidence="7">
    <location>
        <begin position="15"/>
        <end position="77"/>
    </location>
</feature>
<dbReference type="GO" id="GO:0016987">
    <property type="term" value="F:sigma factor activity"/>
    <property type="evidence" value="ECO:0007669"/>
    <property type="project" value="UniProtKB-KW"/>
</dbReference>
<keyword evidence="5" id="KW-0804">Transcription</keyword>
<dbReference type="GO" id="GO:0003677">
    <property type="term" value="F:DNA binding"/>
    <property type="evidence" value="ECO:0007669"/>
    <property type="project" value="InterPro"/>
</dbReference>
<gene>
    <name evidence="9" type="ORF">CQW44_25965</name>
</gene>
<evidence type="ECO:0000256" key="2">
    <source>
        <dbReference type="ARBA" id="ARBA00011344"/>
    </source>
</evidence>
<comment type="caution">
    <text evidence="9">The sequence shown here is derived from an EMBL/GenBank/DDBJ whole genome shotgun (WGS) entry which is preliminary data.</text>
</comment>
<protein>
    <submittedName>
        <fullName evidence="9">RNA polymerase subunit sigma-70</fullName>
    </submittedName>
</protein>
<feature type="domain" description="RNA polymerase sigma factor 70 region 4 type 2" evidence="8">
    <location>
        <begin position="134"/>
        <end position="186"/>
    </location>
</feature>
<dbReference type="InterPro" id="IPR013249">
    <property type="entry name" value="RNA_pol_sigma70_r4_t2"/>
</dbReference>
<evidence type="ECO:0000256" key="4">
    <source>
        <dbReference type="ARBA" id="ARBA00023082"/>
    </source>
</evidence>
<dbReference type="SUPFAM" id="SSF88946">
    <property type="entry name" value="Sigma2 domain of RNA polymerase sigma factors"/>
    <property type="match status" value="1"/>
</dbReference>
<evidence type="ECO:0000256" key="1">
    <source>
        <dbReference type="ARBA" id="ARBA00010641"/>
    </source>
</evidence>
<comment type="subunit">
    <text evidence="2">Interacts transiently with the RNA polymerase catalytic core formed by RpoA, RpoB, RpoC and RpoZ (2 alpha, 1 beta, 1 beta' and 1 omega subunit) to form the RNA polymerase holoenzyme that can initiate transcription.</text>
</comment>
<evidence type="ECO:0000256" key="3">
    <source>
        <dbReference type="ARBA" id="ARBA00023015"/>
    </source>
</evidence>
<dbReference type="SUPFAM" id="SSF88659">
    <property type="entry name" value="Sigma3 and sigma4 domains of RNA polymerase sigma factors"/>
    <property type="match status" value="1"/>
</dbReference>
<dbReference type="InterPro" id="IPR036388">
    <property type="entry name" value="WH-like_DNA-bd_sf"/>
</dbReference>
<dbReference type="GO" id="GO:0006352">
    <property type="term" value="P:DNA-templated transcription initiation"/>
    <property type="evidence" value="ECO:0007669"/>
    <property type="project" value="InterPro"/>
</dbReference>
<reference evidence="9 10" key="1">
    <citation type="submission" date="2017-10" db="EMBL/GenBank/DDBJ databases">
        <title>Draft genome of actinobacteria isolated from guarana (Paullinia cupana (Mart.) Ducke.</title>
        <authorList>
            <person name="Siqueira K.A."/>
            <person name="Liotti R.G."/>
            <person name="Mendes T.A."/>
            <person name="Soares M.A."/>
        </authorList>
    </citation>
    <scope>NUCLEOTIDE SEQUENCE [LARGE SCALE GENOMIC DNA]</scope>
    <source>
        <strain evidence="9 10">199</strain>
    </source>
</reference>
<dbReference type="InterPro" id="IPR013324">
    <property type="entry name" value="RNA_pol_sigma_r3/r4-like"/>
</dbReference>
<dbReference type="RefSeq" id="WP_125209404.1">
    <property type="nucleotide sequence ID" value="NZ_PDER01000007.1"/>
</dbReference>
<dbReference type="NCBIfam" id="TIGR02960">
    <property type="entry name" value="SigX5"/>
    <property type="match status" value="1"/>
</dbReference>
<evidence type="ECO:0000256" key="5">
    <source>
        <dbReference type="ARBA" id="ARBA00023163"/>
    </source>
</evidence>
<dbReference type="Pfam" id="PF08281">
    <property type="entry name" value="Sigma70_r4_2"/>
    <property type="match status" value="1"/>
</dbReference>
<organism evidence="9 10">
    <name type="scientific">Streptomyces griseofuscus</name>
    <dbReference type="NCBI Taxonomy" id="146922"/>
    <lineage>
        <taxon>Bacteria</taxon>
        <taxon>Bacillati</taxon>
        <taxon>Actinomycetota</taxon>
        <taxon>Actinomycetes</taxon>
        <taxon>Kitasatosporales</taxon>
        <taxon>Streptomycetaceae</taxon>
        <taxon>Streptomyces</taxon>
    </lineage>
</organism>
<proteinExistence type="inferred from homology"/>
<name>A0A426S1B4_9ACTN</name>
<keyword evidence="3" id="KW-0805">Transcription regulation</keyword>
<evidence type="ECO:0000313" key="9">
    <source>
        <dbReference type="EMBL" id="RRQ83137.1"/>
    </source>
</evidence>
<keyword evidence="10" id="KW-1185">Reference proteome</keyword>
<comment type="similarity">
    <text evidence="1">Belongs to the sigma-70 factor family. ECF subfamily.</text>
</comment>
<dbReference type="InterPro" id="IPR013325">
    <property type="entry name" value="RNA_pol_sigma_r2"/>
</dbReference>
<dbReference type="InterPro" id="IPR032710">
    <property type="entry name" value="NTF2-like_dom_sf"/>
</dbReference>
<evidence type="ECO:0000259" key="7">
    <source>
        <dbReference type="Pfam" id="PF04542"/>
    </source>
</evidence>
<dbReference type="InterPro" id="IPR007627">
    <property type="entry name" value="RNA_pol_sigma70_r2"/>
</dbReference>
<keyword evidence="4" id="KW-0731">Sigma factor</keyword>
<dbReference type="PANTHER" id="PTHR43133:SF65">
    <property type="entry name" value="ECF RNA POLYMERASE SIGMA FACTOR SIGG"/>
    <property type="match status" value="1"/>
</dbReference>
<dbReference type="InterPro" id="IPR039425">
    <property type="entry name" value="RNA_pol_sigma-70-like"/>
</dbReference>
<evidence type="ECO:0000259" key="6">
    <source>
        <dbReference type="Pfam" id="PF02136"/>
    </source>
</evidence>
<sequence>MGEDTATAGIDAALEKHRTELTGYCYRMLGSSFEAEDAVQDTLVRAWRGHERFEGRSSLRSWLYRIATNVCLDMLAAGGKRARPMDLTDATPLARAALSPRPDHTWLEPVPDARVLPAVADPAEAAVAKESIRLAFMAALQRLPPRQRAVLILREVLAWRASEVAELLDTSVASVNSALQRARATLAERAAAGGAGEVSDPLDEEQQRLLERYVKAFEGYDMAALTALLHEDAVMTMPPFDLWLRGPADITGFMSTIGASCAASRLVPVRANGLPAFAHYKPDPDSGGFSPWAVQVLELSAGRITGFHCFLDTPRWFPLFGLPLRLEAEPDGGEERE</sequence>